<keyword evidence="1" id="KW-0805">Transcription regulation</keyword>
<keyword evidence="2" id="KW-0238">DNA-binding</keyword>
<evidence type="ECO:0000256" key="2">
    <source>
        <dbReference type="ARBA" id="ARBA00023125"/>
    </source>
</evidence>
<proteinExistence type="predicted"/>
<evidence type="ECO:0000256" key="1">
    <source>
        <dbReference type="ARBA" id="ARBA00023015"/>
    </source>
</evidence>
<evidence type="ECO:0000259" key="6">
    <source>
        <dbReference type="PROSITE" id="PS51742"/>
    </source>
</evidence>
<dbReference type="GO" id="GO:0005634">
    <property type="term" value="C:nucleus"/>
    <property type="evidence" value="ECO:0007669"/>
    <property type="project" value="TreeGrafter"/>
</dbReference>
<feature type="domain" description="PPC" evidence="6">
    <location>
        <begin position="22"/>
        <end position="174"/>
    </location>
</feature>
<protein>
    <recommendedName>
        <fullName evidence="6">PPC domain-containing protein</fullName>
    </recommendedName>
</protein>
<organism evidence="7 8">
    <name type="scientific">Vicia faba</name>
    <name type="common">Broad bean</name>
    <name type="synonym">Faba vulgaris</name>
    <dbReference type="NCBI Taxonomy" id="3906"/>
    <lineage>
        <taxon>Eukaryota</taxon>
        <taxon>Viridiplantae</taxon>
        <taxon>Streptophyta</taxon>
        <taxon>Embryophyta</taxon>
        <taxon>Tracheophyta</taxon>
        <taxon>Spermatophyta</taxon>
        <taxon>Magnoliopsida</taxon>
        <taxon>eudicotyledons</taxon>
        <taxon>Gunneridae</taxon>
        <taxon>Pentapetalae</taxon>
        <taxon>rosids</taxon>
        <taxon>fabids</taxon>
        <taxon>Fabales</taxon>
        <taxon>Fabaceae</taxon>
        <taxon>Papilionoideae</taxon>
        <taxon>50 kb inversion clade</taxon>
        <taxon>NPAAA clade</taxon>
        <taxon>Hologalegina</taxon>
        <taxon>IRL clade</taxon>
        <taxon>Fabeae</taxon>
        <taxon>Vicia</taxon>
    </lineage>
</organism>
<dbReference type="Pfam" id="PF03479">
    <property type="entry name" value="PCC"/>
    <property type="match status" value="1"/>
</dbReference>
<sequence>MDKPRNSMNKPKTPIRIEEDTDTTEKPILINISAGNDVVESIINVALVHQANITVLKGSGLICDLTFHDPVSHSYVFTLHGPFQMTSILGEYVNTKDSCVPSELIDEPINSSFSIFLTRGDGKVFGGIVEGKVKAAKFEKDDLKYLGFECKNAQIISGYEIVMQWNHSTYINSY</sequence>
<dbReference type="PROSITE" id="PS51742">
    <property type="entry name" value="PPC"/>
    <property type="match status" value="1"/>
</dbReference>
<dbReference type="PANTHER" id="PTHR31100:SF63">
    <property type="entry name" value="AT-HOOK MOTIF NUCLEAR-LOCALIZED PROTEIN"/>
    <property type="match status" value="1"/>
</dbReference>
<evidence type="ECO:0000256" key="4">
    <source>
        <dbReference type="ARBA" id="ARBA00023242"/>
    </source>
</evidence>
<keyword evidence="4" id="KW-0539">Nucleus</keyword>
<dbReference type="AlphaFoldDB" id="A0AAV0ZFS2"/>
<dbReference type="EMBL" id="OX451737">
    <property type="protein sequence ID" value="CAI8596539.1"/>
    <property type="molecule type" value="Genomic_DNA"/>
</dbReference>
<feature type="region of interest" description="Disordered" evidence="5">
    <location>
        <begin position="1"/>
        <end position="20"/>
    </location>
</feature>
<dbReference type="InterPro" id="IPR005175">
    <property type="entry name" value="PPC_dom"/>
</dbReference>
<name>A0AAV0ZFS2_VICFA</name>
<dbReference type="GO" id="GO:0003700">
    <property type="term" value="F:DNA-binding transcription factor activity"/>
    <property type="evidence" value="ECO:0007669"/>
    <property type="project" value="TreeGrafter"/>
</dbReference>
<evidence type="ECO:0000313" key="8">
    <source>
        <dbReference type="Proteomes" id="UP001157006"/>
    </source>
</evidence>
<reference evidence="7 8" key="1">
    <citation type="submission" date="2023-01" db="EMBL/GenBank/DDBJ databases">
        <authorList>
            <person name="Kreplak J."/>
        </authorList>
    </citation>
    <scope>NUCLEOTIDE SEQUENCE [LARGE SCALE GENOMIC DNA]</scope>
</reference>
<dbReference type="InterPro" id="IPR014476">
    <property type="entry name" value="AHL15-29"/>
</dbReference>
<gene>
    <name evidence="7" type="ORF">VFH_II039880</name>
</gene>
<evidence type="ECO:0000256" key="3">
    <source>
        <dbReference type="ARBA" id="ARBA00023163"/>
    </source>
</evidence>
<keyword evidence="8" id="KW-1185">Reference proteome</keyword>
<dbReference type="Gene3D" id="3.30.1330.80">
    <property type="entry name" value="Hypothetical protein, similar to alpha- acetolactate decarboxylase, domain 2"/>
    <property type="match status" value="1"/>
</dbReference>
<evidence type="ECO:0000256" key="5">
    <source>
        <dbReference type="SAM" id="MobiDB-lite"/>
    </source>
</evidence>
<dbReference type="PANTHER" id="PTHR31100">
    <property type="entry name" value="AT-HOOK MOTIF NUCLEAR-LOCALIZED PROTEIN 15"/>
    <property type="match status" value="1"/>
</dbReference>
<dbReference type="SUPFAM" id="SSF117856">
    <property type="entry name" value="AF0104/ALDC/Ptd012-like"/>
    <property type="match status" value="1"/>
</dbReference>
<accession>A0AAV0ZFS2</accession>
<keyword evidence="3" id="KW-0804">Transcription</keyword>
<dbReference type="Proteomes" id="UP001157006">
    <property type="component" value="Chromosome 2"/>
</dbReference>
<feature type="compositionally biased region" description="Polar residues" evidence="5">
    <location>
        <begin position="1"/>
        <end position="10"/>
    </location>
</feature>
<evidence type="ECO:0000313" key="7">
    <source>
        <dbReference type="EMBL" id="CAI8596539.1"/>
    </source>
</evidence>
<dbReference type="GO" id="GO:0003680">
    <property type="term" value="F:minor groove of adenine-thymine-rich DNA binding"/>
    <property type="evidence" value="ECO:0007669"/>
    <property type="project" value="InterPro"/>
</dbReference>